<proteinExistence type="predicted"/>
<dbReference type="RefSeq" id="WP_404608373.1">
    <property type="nucleotide sequence ID" value="NZ_JBIYDN010000010.1"/>
</dbReference>
<sequence>MKISFPPETPAYCEAGPALAFAAVVNDIRLECSITAEALEDHFGAASIGKEDLQHAFDAHNHTIHVATRRLLTELGAMPVVLHSSYFRFAE</sequence>
<dbReference type="Pfam" id="PF07369">
    <property type="entry name" value="DUF1488"/>
    <property type="match status" value="1"/>
</dbReference>
<reference evidence="1 2" key="1">
    <citation type="submission" date="2024-10" db="EMBL/GenBank/DDBJ databases">
        <authorList>
            <person name="Deangelis K."/>
            <person name="Huntemann M."/>
            <person name="Clum A."/>
            <person name="Wang J."/>
            <person name="Palaniappan K."/>
            <person name="Ritter S."/>
            <person name="Chen I.-M."/>
            <person name="Stamatis D."/>
            <person name="Reddy T."/>
            <person name="O'Malley R."/>
            <person name="Daum C."/>
            <person name="Ng V."/>
            <person name="Ivanova N."/>
            <person name="Kyrpides N."/>
            <person name="Woyke T."/>
        </authorList>
    </citation>
    <scope>NUCLEOTIDE SEQUENCE [LARGE SCALE GENOMIC DNA]</scope>
    <source>
        <strain evidence="1 2">GAS97</strain>
    </source>
</reference>
<dbReference type="Gene3D" id="3.30.160.140">
    <property type="entry name" value="Shew3726-like"/>
    <property type="match status" value="1"/>
</dbReference>
<comment type="caution">
    <text evidence="1">The sequence shown here is derived from an EMBL/GenBank/DDBJ whole genome shotgun (WGS) entry which is preliminary data.</text>
</comment>
<name>A0ABW8MLR4_9BURK</name>
<dbReference type="EMBL" id="JBIYDN010000010">
    <property type="protein sequence ID" value="MFK4443620.1"/>
    <property type="molecule type" value="Genomic_DNA"/>
</dbReference>
<dbReference type="SUPFAM" id="SSF160272">
    <property type="entry name" value="Shew3726-like"/>
    <property type="match status" value="1"/>
</dbReference>
<dbReference type="InterPro" id="IPR009962">
    <property type="entry name" value="DUF1488"/>
</dbReference>
<evidence type="ECO:0000313" key="1">
    <source>
        <dbReference type="EMBL" id="MFK4443620.1"/>
    </source>
</evidence>
<keyword evidence="2" id="KW-1185">Reference proteome</keyword>
<accession>A0ABW8MLR4</accession>
<dbReference type="Proteomes" id="UP001620514">
    <property type="component" value="Unassembled WGS sequence"/>
</dbReference>
<protein>
    <recommendedName>
        <fullName evidence="3">Periplasmic protein</fullName>
    </recommendedName>
</protein>
<organism evidence="1 2">
    <name type="scientific">Caballeronia udeis</name>
    <dbReference type="NCBI Taxonomy" id="1232866"/>
    <lineage>
        <taxon>Bacteria</taxon>
        <taxon>Pseudomonadati</taxon>
        <taxon>Pseudomonadota</taxon>
        <taxon>Betaproteobacteria</taxon>
        <taxon>Burkholderiales</taxon>
        <taxon>Burkholderiaceae</taxon>
        <taxon>Caballeronia</taxon>
    </lineage>
</organism>
<reference evidence="1 2" key="2">
    <citation type="submission" date="2024-11" db="EMBL/GenBank/DDBJ databases">
        <title>Using genomics to understand microbial adaptation to soil warming.</title>
        <authorList>
            <person name="Deangelis K.M. PhD."/>
        </authorList>
    </citation>
    <scope>NUCLEOTIDE SEQUENCE [LARGE SCALE GENOMIC DNA]</scope>
    <source>
        <strain evidence="1 2">GAS97</strain>
    </source>
</reference>
<evidence type="ECO:0008006" key="3">
    <source>
        <dbReference type="Google" id="ProtNLM"/>
    </source>
</evidence>
<dbReference type="InterPro" id="IPR036692">
    <property type="entry name" value="Shew3726-like_sf"/>
</dbReference>
<evidence type="ECO:0000313" key="2">
    <source>
        <dbReference type="Proteomes" id="UP001620514"/>
    </source>
</evidence>
<gene>
    <name evidence="1" type="ORF">ABH943_003642</name>
</gene>